<dbReference type="Pfam" id="PF00440">
    <property type="entry name" value="TetR_N"/>
    <property type="match status" value="1"/>
</dbReference>
<dbReference type="PANTHER" id="PTHR30055">
    <property type="entry name" value="HTH-TYPE TRANSCRIPTIONAL REGULATOR RUTR"/>
    <property type="match status" value="1"/>
</dbReference>
<keyword evidence="2 4" id="KW-0238">DNA-binding</keyword>
<keyword evidence="3" id="KW-0804">Transcription</keyword>
<keyword evidence="7" id="KW-1185">Reference proteome</keyword>
<evidence type="ECO:0000256" key="3">
    <source>
        <dbReference type="ARBA" id="ARBA00023163"/>
    </source>
</evidence>
<evidence type="ECO:0000256" key="4">
    <source>
        <dbReference type="PROSITE-ProRule" id="PRU00335"/>
    </source>
</evidence>
<evidence type="ECO:0000313" key="7">
    <source>
        <dbReference type="Proteomes" id="UP001055286"/>
    </source>
</evidence>
<evidence type="ECO:0000259" key="5">
    <source>
        <dbReference type="PROSITE" id="PS50977"/>
    </source>
</evidence>
<dbReference type="PROSITE" id="PS50977">
    <property type="entry name" value="HTH_TETR_2"/>
    <property type="match status" value="1"/>
</dbReference>
<dbReference type="PRINTS" id="PR00455">
    <property type="entry name" value="HTHTETR"/>
</dbReference>
<dbReference type="Gene3D" id="1.10.10.60">
    <property type="entry name" value="Homeodomain-like"/>
    <property type="match status" value="1"/>
</dbReference>
<dbReference type="AlphaFoldDB" id="A0AA37M420"/>
<dbReference type="SUPFAM" id="SSF46689">
    <property type="entry name" value="Homeodomain-like"/>
    <property type="match status" value="1"/>
</dbReference>
<dbReference type="InterPro" id="IPR009057">
    <property type="entry name" value="Homeodomain-like_sf"/>
</dbReference>
<proteinExistence type="predicted"/>
<dbReference type="RefSeq" id="WP_238190617.1">
    <property type="nucleotide sequence ID" value="NZ_BPQJ01000007.1"/>
</dbReference>
<evidence type="ECO:0000313" key="6">
    <source>
        <dbReference type="EMBL" id="GJD61840.1"/>
    </source>
</evidence>
<sequence length="228" mass="24229">MSDAARQVDRLEVDRPSVVRPLADRPLDSKPLDPRTLDPKRRRRILEAGMGLFSRLPYAAVHMDAVAAEAGVAKPTLYRYFPTKEALFINGLAWTLAELRDAIGAIPATDAPARLRAAVGLVLERIGALSPALTAIEGRGAEFGERSRRVLREGFDGLRGALAGLLRQGVVAGELHVPDIDLAVLMILGGIRMAVHGTGRRPPASASVADFFLNGLGAPPAPANGAPR</sequence>
<accession>A0AA37M420</accession>
<organism evidence="6 7">
    <name type="scientific">Methylobacterium frigidaeris</name>
    <dbReference type="NCBI Taxonomy" id="2038277"/>
    <lineage>
        <taxon>Bacteria</taxon>
        <taxon>Pseudomonadati</taxon>
        <taxon>Pseudomonadota</taxon>
        <taxon>Alphaproteobacteria</taxon>
        <taxon>Hyphomicrobiales</taxon>
        <taxon>Methylobacteriaceae</taxon>
        <taxon>Methylobacterium</taxon>
    </lineage>
</organism>
<dbReference type="InterPro" id="IPR001647">
    <property type="entry name" value="HTH_TetR"/>
</dbReference>
<dbReference type="SUPFAM" id="SSF48498">
    <property type="entry name" value="Tetracyclin repressor-like, C-terminal domain"/>
    <property type="match status" value="1"/>
</dbReference>
<dbReference type="FunFam" id="1.10.10.60:FF:000141">
    <property type="entry name" value="TetR family transcriptional regulator"/>
    <property type="match status" value="1"/>
</dbReference>
<evidence type="ECO:0000256" key="2">
    <source>
        <dbReference type="ARBA" id="ARBA00023125"/>
    </source>
</evidence>
<dbReference type="PANTHER" id="PTHR30055:SF226">
    <property type="entry name" value="HTH-TYPE TRANSCRIPTIONAL REGULATOR PKSA"/>
    <property type="match status" value="1"/>
</dbReference>
<dbReference type="EMBL" id="BPQJ01000007">
    <property type="protein sequence ID" value="GJD61840.1"/>
    <property type="molecule type" value="Genomic_DNA"/>
</dbReference>
<feature type="DNA-binding region" description="H-T-H motif" evidence="4">
    <location>
        <begin position="62"/>
        <end position="81"/>
    </location>
</feature>
<dbReference type="InterPro" id="IPR050109">
    <property type="entry name" value="HTH-type_TetR-like_transc_reg"/>
</dbReference>
<dbReference type="InterPro" id="IPR036271">
    <property type="entry name" value="Tet_transcr_reg_TetR-rel_C_sf"/>
</dbReference>
<feature type="domain" description="HTH tetR-type" evidence="5">
    <location>
        <begin position="39"/>
        <end position="99"/>
    </location>
</feature>
<gene>
    <name evidence="6" type="ORF">MPEAHAMD_1987</name>
</gene>
<reference evidence="6" key="1">
    <citation type="journal article" date="2016" name="Front. Microbiol.">
        <title>Genome Sequence of the Piezophilic, Mesophilic Sulfate-Reducing Bacterium Desulfovibrio indicus J2T.</title>
        <authorList>
            <person name="Cao J."/>
            <person name="Maignien L."/>
            <person name="Shao Z."/>
            <person name="Alain K."/>
            <person name="Jebbar M."/>
        </authorList>
    </citation>
    <scope>NUCLEOTIDE SEQUENCE</scope>
    <source>
        <strain evidence="6">JCM 32048</strain>
    </source>
</reference>
<reference evidence="6" key="2">
    <citation type="submission" date="2021-08" db="EMBL/GenBank/DDBJ databases">
        <authorList>
            <person name="Tani A."/>
            <person name="Ola A."/>
            <person name="Ogura Y."/>
            <person name="Katsura K."/>
            <person name="Hayashi T."/>
        </authorList>
    </citation>
    <scope>NUCLEOTIDE SEQUENCE</scope>
    <source>
        <strain evidence="6">JCM 32048</strain>
    </source>
</reference>
<protein>
    <recommendedName>
        <fullName evidence="5">HTH tetR-type domain-containing protein</fullName>
    </recommendedName>
</protein>
<comment type="caution">
    <text evidence="6">The sequence shown here is derived from an EMBL/GenBank/DDBJ whole genome shotgun (WGS) entry which is preliminary data.</text>
</comment>
<keyword evidence="1" id="KW-0805">Transcription regulation</keyword>
<evidence type="ECO:0000256" key="1">
    <source>
        <dbReference type="ARBA" id="ARBA00023015"/>
    </source>
</evidence>
<dbReference type="Gene3D" id="1.10.357.10">
    <property type="entry name" value="Tetracycline Repressor, domain 2"/>
    <property type="match status" value="1"/>
</dbReference>
<name>A0AA37M420_9HYPH</name>
<dbReference type="GO" id="GO:0000976">
    <property type="term" value="F:transcription cis-regulatory region binding"/>
    <property type="evidence" value="ECO:0007669"/>
    <property type="project" value="TreeGrafter"/>
</dbReference>
<dbReference type="Proteomes" id="UP001055286">
    <property type="component" value="Unassembled WGS sequence"/>
</dbReference>
<dbReference type="GO" id="GO:0003700">
    <property type="term" value="F:DNA-binding transcription factor activity"/>
    <property type="evidence" value="ECO:0007669"/>
    <property type="project" value="TreeGrafter"/>
</dbReference>